<accession>A0A370CFE3</accession>
<name>A0A370CFE3_9COXI</name>
<reference evidence="1 2" key="1">
    <citation type="journal article" date="2017" name="Int. J. Syst. Evol. Microbiol.">
        <title>Aquarickettsiella crustaci n. gen. n. sp. (Gammaproteobacteria: Legionellales: Coxiellaceae); a bacterial pathogen of the freshwater crustacean: Gammarus fossarum (Malacostraca: Amphipoda).</title>
        <authorList>
            <person name="Bojko J."/>
            <person name="Dunn A.M."/>
            <person name="Stebbing P.D."/>
            <person name="Van Aerle R."/>
            <person name="Bacela-Spychalska K."/>
            <person name="Bean T.P."/>
            <person name="Stentiford G.D."/>
        </authorList>
    </citation>
    <scope>NUCLEOTIDE SEQUENCE [LARGE SCALE GENOMIC DNA]</scope>
    <source>
        <strain evidence="1">RA15029</strain>
    </source>
</reference>
<keyword evidence="2" id="KW-1185">Reference proteome</keyword>
<gene>
    <name evidence="1" type="ORF">CFE62_006685</name>
</gene>
<organism evidence="1 2">
    <name type="scientific">Candidatus Aquirickettsiella gammari</name>
    <dbReference type="NCBI Taxonomy" id="2016198"/>
    <lineage>
        <taxon>Bacteria</taxon>
        <taxon>Pseudomonadati</taxon>
        <taxon>Pseudomonadota</taxon>
        <taxon>Gammaproteobacteria</taxon>
        <taxon>Legionellales</taxon>
        <taxon>Coxiellaceae</taxon>
        <taxon>Candidatus Aquirickettsiella</taxon>
    </lineage>
</organism>
<proteinExistence type="predicted"/>
<protein>
    <submittedName>
        <fullName evidence="1">Uncharacterized protein</fullName>
    </submittedName>
</protein>
<dbReference type="EMBL" id="NMOS02000029">
    <property type="protein sequence ID" value="RDH39888.1"/>
    <property type="molecule type" value="Genomic_DNA"/>
</dbReference>
<dbReference type="AlphaFoldDB" id="A0A370CFE3"/>
<dbReference type="Proteomes" id="UP000226429">
    <property type="component" value="Unassembled WGS sequence"/>
</dbReference>
<reference evidence="1 2" key="2">
    <citation type="journal article" date="2018" name="J. Invertebr. Pathol.">
        <title>'Candidatus Aquirickettsiella gammari' (Gammaproteobacteria: Legionellales: Coxiellaceae): A bacterial pathogen of the freshwater crustacean Gammarus fossarum (Malacostraca: Amphipoda).</title>
        <authorList>
            <person name="Bojko J."/>
            <person name="Dunn A.M."/>
            <person name="Stebbing P.D."/>
            <person name="van Aerle R."/>
            <person name="Bacela-Spychalska K."/>
            <person name="Bean T.P."/>
            <person name="Urrutia A."/>
            <person name="Stentiford G.D."/>
        </authorList>
    </citation>
    <scope>NUCLEOTIDE SEQUENCE [LARGE SCALE GENOMIC DNA]</scope>
    <source>
        <strain evidence="1">RA15029</strain>
    </source>
</reference>
<sequence length="791" mass="90007">MKNQACYDYALKHLIHFKEDDLQVYVNDVLSKAKSLDNLRSQSAINQAIEEVNQEHLQSFFEDTLVTQNNIRKFDALADTLKTKSIDLRSLLAQRYTNLANNLPAHQKAAQQRLFKTLFQGMSDEELSFLQNKENDILIARALDGKAGPELAQKLAKQINDYMDVRNPELTISNALRLREVNKDRFIRAIHDEGLVGQGGRSAGTLFKNVTSRLKGDQAKLLKSAKNRWIQFIKSHLDLEKTFAENLSNDEVDQRLDAIFNNITTGKSEIFTRSVISNDRQAVERKAHLFFYWKDHESFLNYSREYGKGNLFQALIGDLNSSANRIGTAELMGDAPLSIYNDLRKIQQEKTPKGPLWYQGTDNILKEAMQQNQAAVSPTLGALGANIRSLGAIARLPTIALRSLPDAAYIASFAQRWGNAYFKSLAYTLSHTFDSFANEERKFIGKQFKLLVDSHLGYMVRFADLSNGTELIHKVTTGFFRANLLESFDKGNRHSLMHVIAKGLYHQRHQSWQNLNSVTRFQLEKYGLEEKEWDLLRSKNQQGLFTTANVDAVTDEELKRLYGHSKPYYEMRNDLYRKVFSIFSMAADNAVLMPDNFTKAFMYYGTRPGTVTGEVLRMVMQFKGFAINFADKVLIQGYQDARNTQMRCRWGLSLVAGTLPLSYLANYFDNLAHGKSMPLFSAMNRQEKMDYLMDLVQPNLGIFMQVFDPKQQDKHLLQNLFSSPSVNFLSSVAALGASAVTLNPKQAVKNIKNMAKNILPVDTMPVIAPYFNQLLGDKSYLEPGQQLYYGR</sequence>
<evidence type="ECO:0000313" key="2">
    <source>
        <dbReference type="Proteomes" id="UP000226429"/>
    </source>
</evidence>
<comment type="caution">
    <text evidence="1">The sequence shown here is derived from an EMBL/GenBank/DDBJ whole genome shotgun (WGS) entry which is preliminary data.</text>
</comment>
<evidence type="ECO:0000313" key="1">
    <source>
        <dbReference type="EMBL" id="RDH39888.1"/>
    </source>
</evidence>